<dbReference type="InterPro" id="IPR036966">
    <property type="entry name" value="CBM3_sf"/>
</dbReference>
<name>A0A1T4MEG6_9BACT</name>
<evidence type="ECO:0000313" key="4">
    <source>
        <dbReference type="Proteomes" id="UP000190449"/>
    </source>
</evidence>
<dbReference type="GO" id="GO:0030248">
    <property type="term" value="F:cellulose binding"/>
    <property type="evidence" value="ECO:0007669"/>
    <property type="project" value="InterPro"/>
</dbReference>
<proteinExistence type="predicted"/>
<protein>
    <recommendedName>
        <fullName evidence="2">DUF6973 domain-containing protein</fullName>
    </recommendedName>
</protein>
<feature type="signal peptide" evidence="1">
    <location>
        <begin position="1"/>
        <end position="15"/>
    </location>
</feature>
<sequence>MLKVFILAMAVCAYASVDVTSFESGSSNLSIPNIRIKNNGSPIADFSVYYYFSAADSKNVVVEPYFLNGGEISIEKLSANQYRAKVEFKDIHIDSLEEFPAAGYLQIGLHYADWSSWKTGDDFSGSERTASLNENIVVISSSGVILAGDFPTEQDLSLNPNRVAVYSLSEGTSNYGRYRLYAKNEGNVPVTGFRFDVEITADHNQTPVVEVWNLPNATHSLENLGDDVWALHFDVENVNLDPGAIYPNEAGFAFGIHYADWSELDLSNDYSLADISSEYAFNEKIAVYVDGKLVSGNPKIHGVGDIRKVLADENGYSLEQMVRSTDSLLDGFSIPEVTWNEMDSLAEEWFVGIPNFDSTAIAFFEILAKFPGLDTLFLASNYRDVREVYAQVVRLRMVDYFNSRTVKYLKRVPLKSMYSEYDVGSLTLTSGELWLLLENPMKGPGSVRAYNRAKEWSKSYAALKCRGNEGDTRADAFRHSVWNALLCRETGTQFDDISECLGWSKDFTDAHEENSKAGFARSMDFHNNTIGRYRYSPKLRVACEWNWFGICVNHEVVGPSREKTKQMYSDLADEALAFNDTNQLERRPWLLNLVYFRDSVGKRFCLPGETRDCSAFEEPQISASKIAVLKGEGSSCKDSLRIYLDLEDSNNGNKIISGDPNPLGISVGNGGVTFSFCTLDLGDESIPRVPYDYVVLRMDKDCPEGTYAFRRHHDAEDDDNGNSYSGELGPNVVTKNVSLEFCFVPADLNSTLDYPFSKEYGVFANFSTANIVHSEIRLDDEDSHNANSWNWYDTPSDIQSRITNIINGKVNTIYNAVKWIELVLSKILVWLEA</sequence>
<keyword evidence="1" id="KW-0732">Signal</keyword>
<dbReference type="RefSeq" id="WP_078776234.1">
    <property type="nucleotide sequence ID" value="NZ_FUWU01000017.1"/>
</dbReference>
<gene>
    <name evidence="3" type="ORF">SAMN02745108_01238</name>
</gene>
<dbReference type="GO" id="GO:0005975">
    <property type="term" value="P:carbohydrate metabolic process"/>
    <property type="evidence" value="ECO:0007669"/>
    <property type="project" value="InterPro"/>
</dbReference>
<dbReference type="AlphaFoldDB" id="A0A1T4MEG6"/>
<evidence type="ECO:0000259" key="2">
    <source>
        <dbReference type="Pfam" id="PF22322"/>
    </source>
</evidence>
<dbReference type="EMBL" id="FUWU01000017">
    <property type="protein sequence ID" value="SJZ65246.1"/>
    <property type="molecule type" value="Genomic_DNA"/>
</dbReference>
<evidence type="ECO:0000313" key="3">
    <source>
        <dbReference type="EMBL" id="SJZ65246.1"/>
    </source>
</evidence>
<dbReference type="InterPro" id="IPR008965">
    <property type="entry name" value="CBM2/CBM3_carb-bd_dom_sf"/>
</dbReference>
<dbReference type="InterPro" id="IPR054246">
    <property type="entry name" value="DUF6973"/>
</dbReference>
<organism evidence="3 4">
    <name type="scientific">Fibrobacter intestinalis</name>
    <dbReference type="NCBI Taxonomy" id="28122"/>
    <lineage>
        <taxon>Bacteria</taxon>
        <taxon>Pseudomonadati</taxon>
        <taxon>Fibrobacterota</taxon>
        <taxon>Fibrobacteria</taxon>
        <taxon>Fibrobacterales</taxon>
        <taxon>Fibrobacteraceae</taxon>
        <taxon>Fibrobacter</taxon>
    </lineage>
</organism>
<feature type="chain" id="PRO_5012820655" description="DUF6973 domain-containing protein" evidence="1">
    <location>
        <begin position="16"/>
        <end position="833"/>
    </location>
</feature>
<dbReference type="Pfam" id="PF22322">
    <property type="entry name" value="DUF6973"/>
    <property type="match status" value="1"/>
</dbReference>
<feature type="domain" description="DUF6973" evidence="2">
    <location>
        <begin position="434"/>
        <end position="534"/>
    </location>
</feature>
<dbReference type="Proteomes" id="UP000190449">
    <property type="component" value="Unassembled WGS sequence"/>
</dbReference>
<dbReference type="STRING" id="28122.SAMN02745108_01238"/>
<reference evidence="3 4" key="1">
    <citation type="submission" date="2017-02" db="EMBL/GenBank/DDBJ databases">
        <authorList>
            <person name="Peterson S.W."/>
        </authorList>
    </citation>
    <scope>NUCLEOTIDE SEQUENCE [LARGE SCALE GENOMIC DNA]</scope>
    <source>
        <strain evidence="3 4">ATCC 43854</strain>
    </source>
</reference>
<evidence type="ECO:0000256" key="1">
    <source>
        <dbReference type="SAM" id="SignalP"/>
    </source>
</evidence>
<accession>A0A1T4MEG6</accession>
<dbReference type="Gene3D" id="2.60.40.710">
    <property type="entry name" value="Endoglucanase-like"/>
    <property type="match status" value="2"/>
</dbReference>
<dbReference type="SUPFAM" id="SSF49384">
    <property type="entry name" value="Carbohydrate-binding domain"/>
    <property type="match status" value="2"/>
</dbReference>